<dbReference type="PROSITE" id="PS00022">
    <property type="entry name" value="EGF_1"/>
    <property type="match status" value="1"/>
</dbReference>
<comment type="caution">
    <text evidence="5">The sequence shown here is derived from an EMBL/GenBank/DDBJ whole genome shotgun (WGS) entry which is preliminary data.</text>
</comment>
<dbReference type="PANTHER" id="PTHR24543:SF335">
    <property type="entry name" value="EGF-LIKE REPEAT AND DISCOIDIN I-LIKE DOMAIN-CONTAINING PROTEIN 3"/>
    <property type="match status" value="1"/>
</dbReference>
<dbReference type="SUPFAM" id="SSF57196">
    <property type="entry name" value="EGF/Laminin"/>
    <property type="match status" value="1"/>
</dbReference>
<keyword evidence="6" id="KW-1185">Reference proteome</keyword>
<dbReference type="EMBL" id="CALNXI010000891">
    <property type="protein sequence ID" value="CAH3145398.1"/>
    <property type="molecule type" value="Genomic_DNA"/>
</dbReference>
<gene>
    <name evidence="5" type="ORF">PEVE_00043501</name>
</gene>
<dbReference type="SMART" id="SM00231">
    <property type="entry name" value="FA58C"/>
    <property type="match status" value="1"/>
</dbReference>
<protein>
    <recommendedName>
        <fullName evidence="7">EGF-like repeat and discoidin I-like domain-containing protein 3</fullName>
    </recommendedName>
</protein>
<dbReference type="InterPro" id="IPR008979">
    <property type="entry name" value="Galactose-bd-like_sf"/>
</dbReference>
<evidence type="ECO:0000313" key="6">
    <source>
        <dbReference type="Proteomes" id="UP001159427"/>
    </source>
</evidence>
<dbReference type="CDD" id="cd00057">
    <property type="entry name" value="FA58C"/>
    <property type="match status" value="1"/>
</dbReference>
<accession>A0ABN8PNI5</accession>
<evidence type="ECO:0000256" key="1">
    <source>
        <dbReference type="PROSITE-ProRule" id="PRU00076"/>
    </source>
</evidence>
<keyword evidence="1" id="KW-0245">EGF-like domain</keyword>
<organism evidence="5 6">
    <name type="scientific">Porites evermanni</name>
    <dbReference type="NCBI Taxonomy" id="104178"/>
    <lineage>
        <taxon>Eukaryota</taxon>
        <taxon>Metazoa</taxon>
        <taxon>Cnidaria</taxon>
        <taxon>Anthozoa</taxon>
        <taxon>Hexacorallia</taxon>
        <taxon>Scleractinia</taxon>
        <taxon>Fungiina</taxon>
        <taxon>Poritidae</taxon>
        <taxon>Porites</taxon>
    </lineage>
</organism>
<dbReference type="PROSITE" id="PS50022">
    <property type="entry name" value="FA58C_3"/>
    <property type="match status" value="1"/>
</dbReference>
<evidence type="ECO:0000256" key="2">
    <source>
        <dbReference type="SAM" id="SignalP"/>
    </source>
</evidence>
<dbReference type="Gene3D" id="2.10.25.10">
    <property type="entry name" value="Laminin"/>
    <property type="match status" value="1"/>
</dbReference>
<evidence type="ECO:0000259" key="3">
    <source>
        <dbReference type="PROSITE" id="PS50022"/>
    </source>
</evidence>
<evidence type="ECO:0000313" key="5">
    <source>
        <dbReference type="EMBL" id="CAH3145398.1"/>
    </source>
</evidence>
<dbReference type="PANTHER" id="PTHR24543">
    <property type="entry name" value="MULTICOPPER OXIDASE-RELATED"/>
    <property type="match status" value="1"/>
</dbReference>
<keyword evidence="2" id="KW-0732">Signal</keyword>
<dbReference type="CDD" id="cd00054">
    <property type="entry name" value="EGF_CA"/>
    <property type="match status" value="1"/>
</dbReference>
<dbReference type="PROSITE" id="PS50026">
    <property type="entry name" value="EGF_3"/>
    <property type="match status" value="1"/>
</dbReference>
<comment type="caution">
    <text evidence="1">Lacks conserved residue(s) required for the propagation of feature annotation.</text>
</comment>
<keyword evidence="1" id="KW-1015">Disulfide bond</keyword>
<evidence type="ECO:0000259" key="4">
    <source>
        <dbReference type="PROSITE" id="PS50026"/>
    </source>
</evidence>
<dbReference type="Gene3D" id="2.60.120.260">
    <property type="entry name" value="Galactose-binding domain-like"/>
    <property type="match status" value="1"/>
</dbReference>
<dbReference type="InterPro" id="IPR000742">
    <property type="entry name" value="EGF"/>
</dbReference>
<dbReference type="Pfam" id="PF00754">
    <property type="entry name" value="F5_F8_type_C"/>
    <property type="match status" value="1"/>
</dbReference>
<reference evidence="5 6" key="1">
    <citation type="submission" date="2022-05" db="EMBL/GenBank/DDBJ databases">
        <authorList>
            <consortium name="Genoscope - CEA"/>
            <person name="William W."/>
        </authorList>
    </citation>
    <scope>NUCLEOTIDE SEQUENCE [LARGE SCALE GENOMIC DNA]</scope>
</reference>
<evidence type="ECO:0008006" key="7">
    <source>
        <dbReference type="Google" id="ProtNLM"/>
    </source>
</evidence>
<sequence>MQLSASACYTLLVLILEKHSADCNVCSNSFRIADYALLGHVLKTVRSQTFEGCLFRTLALGSTKSYLKIRHSRRTLYLEPCALQKLCLKYGCSPRSMYSMVFRQFDPCVPFKACKNGGHCEPYPVTRCVCLEGFFGSLCEVSVPVPLGLESGSIKDKDISASSFRPGYEAYNARLHGHSCWRPLSDDTQHYLTIATQSIVNLTGIATQGASYEACWVTQYSLQYYDGLSWTQYQVDGNKIDFDGNKDQSSVEKHEMQPFRAIVLRLYPSAWHQCIALRMELYGKRLRSK</sequence>
<feature type="chain" id="PRO_5046805286" description="EGF-like repeat and discoidin I-like domain-containing protein 3" evidence="2">
    <location>
        <begin position="24"/>
        <end position="289"/>
    </location>
</feature>
<name>A0ABN8PNI5_9CNID</name>
<feature type="domain" description="EGF-like" evidence="4">
    <location>
        <begin position="104"/>
        <end position="140"/>
    </location>
</feature>
<feature type="disulfide bond" evidence="1">
    <location>
        <begin position="130"/>
        <end position="139"/>
    </location>
</feature>
<dbReference type="InterPro" id="IPR000421">
    <property type="entry name" value="FA58C"/>
</dbReference>
<proteinExistence type="predicted"/>
<dbReference type="SUPFAM" id="SSF49785">
    <property type="entry name" value="Galactose-binding domain-like"/>
    <property type="match status" value="1"/>
</dbReference>
<feature type="signal peptide" evidence="2">
    <location>
        <begin position="1"/>
        <end position="23"/>
    </location>
</feature>
<dbReference type="Proteomes" id="UP001159427">
    <property type="component" value="Unassembled WGS sequence"/>
</dbReference>
<feature type="domain" description="F5/8 type C" evidence="3">
    <location>
        <begin position="142"/>
        <end position="284"/>
    </location>
</feature>
<dbReference type="PROSITE" id="PS01186">
    <property type="entry name" value="EGF_2"/>
    <property type="match status" value="1"/>
</dbReference>